<proteinExistence type="predicted"/>
<reference evidence="2 3" key="1">
    <citation type="submission" date="2023-10" db="EMBL/GenBank/DDBJ databases">
        <title>Comparative genomics analysis reveals potential genetic determinants of host preference in Cryptosporidium xiaoi.</title>
        <authorList>
            <person name="Xiao L."/>
            <person name="Li J."/>
        </authorList>
    </citation>
    <scope>NUCLEOTIDE SEQUENCE [LARGE SCALE GENOMIC DNA]</scope>
    <source>
        <strain evidence="2 3">52996</strain>
    </source>
</reference>
<sequence length="2311" mass="267460">MFGRNDSRKRLVAKDDNQFMTLREGIKDINDNPITKMEVLGCSINSCIKQDEEFSCLDSYIKSIGLENSWFECYEFRPESFEIRVLSENIPKKITNSLLENKIEHNSNGYYRANHRVLNSHSIFYIYNNNEIVFWNWSKEDPVYSVQTEEFYMENSKEKANIRCVGVYECEESAFFLISTETYLILLELIKNSNGNYIINRIRDSFYSLTLNRHKNVKFSCITVHQASGRFFLGCENTGNVFEFEFPPLHGSKVESRGFRKIIGDTLSNFMDNKIQKISGIFTSSPSLNTKNSNNNSRNHHYNKEQFNSYYYDSQCISKLVCITKNWFMDKIIPGFVKNIFFGNSEHIVNYIYSDENRGLLYVLYKNSDIDVFKIPIGSIYIKKISDDFTFIERPQIISNMSVSSCYPIQFLFRINFKTLQFELNKLVSNGSDFYPKKHSISEVNSQKDLSNSLNSMLNSFFIHSIHPVNPLESENIVLIIVTSKGDRIYMEAKYDVIPLSTRENSGECITPKLPTGMKVRGFRRSPISGLDESFISQRSDYLISSALYSNGVFIQTVLNKEEDESSTLKDNNVAFNAGNHYTSSIIATCLDQTMIAKNQMQTSTVFRGNRTSNDSNNSNSDSNNYYGYDDKNNNSVFKEWQYAFSDPNLGVVLDVQERGILSSYQRLFDNLWNVPNPYEFKQYEVSEYTKEKEIHNNSSSSNLFFIRHNLNSLVFDNLTSNKTGFGAKTSGSKFYHIWKYFYNRISPLGGTNSFLSKSNLKNNSNDNIIKFETFDLIQKELNLNKSSCFLNISFPGLPHSGLKDIVLDQTTQNRSWTVITTNGVFLLEKKKILDIITNMTLEPHNYSFMLNVFDDFDKYGFSDLNRNGENITDLLNYQNKSVTFVMRLLGTFAHTVTFEQFFSVIWQGLINLNIKGIFNNDVFQRMHSSTDGIKGDSPMIEIYMKNNNSNNTIMNQRHDFPLINLIRIWVTLISDISIQSRSICSSYCNVKLNSLNCSVSISPRCKGLILLISRILRSIWGTPLFQQTDFEIKSSKFALKGCISEFKDDKLSLDGVLDVQLNKYLINKEENSVIGGFNGYLDHDNNTRKSSKIVNELIKNQIDEFEAGNCGNKRRINSIYTNDGMNSKFNFSSESTIKSSSNKGKNVVVDISSCIQEFFKPSASDWMSSSTLFSCENISRYNSCSSFSSNKNKDGELCSFLIPDNNSTEFSNNDMVTVTIKSSLNENHVKHLISSLTPIINTLNILLPSWFPNYYSDFNHNSLSSTLFQSKDSEFTSLGKANGVGSHSNSCINISEIDMFTEIRSFLLKTIEILKITDLFIKTYPFGIKYNAYITNENLICITYLDILKKSISNFNLFDLIGNRGYQFLIRLIFRYDLLSASRFLNEYSSETSFLSSSNSSSSSKTKEENGEGILPVDIISIENSMSQLNKIILFMKKNGPKQNFQGYVGSVQPHKANLLSEKFYHVPLNVSLVLLSHLEEYRTIMNLISFQSEYLKITGLFPFWLTNGEKVPIKIPTSLSEYLDYISKSNSFIQYFLEMLISEIRRSGQQYGSQIIPFSDIISTVEQSGCKTMLDYCRQNVDSNTTKSIYTYQFHTILWIYNNLQYLLDLKYNTYVLEIENFLSNMDLFDDEYFEYLNDFTIARKTNNYIENSKTGGKYNINSILNKKDMEKSIDERIDIFNEFREKILNIKSSITKIIILALKQEDNLGTKSKSSNKRIEISNNEWLHYYLFSYISYTDACMQKTIYDEIKNRKNRNPKFENWFTKNICITVFFFSDDSPFLKNWLENYNINDFYIKKDELNNSNTLVNFKSTKNTDKDNKKTSGFPGFKEMRNEKENDLINDQGYLLYNAKQYLSAGKHYYAKARTFWKIPVKIDSNLENRIYDDIGNYLDSSKESIVLINGCNFENVKYLSEYLKNNINNIRRILNTSMLTIERGEKKINDIYNLFIDIVEQIVKMQQEPTLLQRKSLLLQSQTCIERDMDEVKNKDLIKNIRNDLFNIETQMEILNHIIEYIHYYILSALEQNVIINPTVKELFELFGTLNNKGFIKNENNSIMIDKKNLENEIICILNNGNNVSREGIDVFKYLILGIFNIQSMVHGNDTLLEFMIEFYNLTGFSSLTEIKWIIESSKGNSDMGIYNILGNKISSLFEFRIKQAYFFETPIFFEMDIVSILHFSESYVSYGAAKEDNFKFSSQTFDSVIETVTLELFRFSILYYNEFRKNDLVDIYNFDDFGNVKSRVLWWVWPVKFIIFHLNNKTLISRLLPLFSGNSNNSSALSSIIGNNERIELSQIIKDSISNNESNILF</sequence>
<evidence type="ECO:0000313" key="2">
    <source>
        <dbReference type="EMBL" id="KAK6588617.1"/>
    </source>
</evidence>
<comment type="caution">
    <text evidence="2">The sequence shown here is derived from an EMBL/GenBank/DDBJ whole genome shotgun (WGS) entry which is preliminary data.</text>
</comment>
<gene>
    <name evidence="2" type="ORF">RS030_3441</name>
</gene>
<feature type="region of interest" description="Disordered" evidence="1">
    <location>
        <begin position="607"/>
        <end position="627"/>
    </location>
</feature>
<accession>A0AAV9XVH1</accession>
<dbReference type="GO" id="GO:0044611">
    <property type="term" value="C:nuclear pore inner ring"/>
    <property type="evidence" value="ECO:0007669"/>
    <property type="project" value="TreeGrafter"/>
</dbReference>
<evidence type="ECO:0000256" key="1">
    <source>
        <dbReference type="SAM" id="MobiDB-lite"/>
    </source>
</evidence>
<name>A0AAV9XVH1_9CRYT</name>
<dbReference type="PANTHER" id="PTHR10350">
    <property type="entry name" value="NUCLEAR PORE COMPLEX PROTEIN NUP155"/>
    <property type="match status" value="1"/>
</dbReference>
<dbReference type="GO" id="GO:0000972">
    <property type="term" value="P:transcription-dependent tethering of RNA polymerase II gene DNA at nuclear periphery"/>
    <property type="evidence" value="ECO:0007669"/>
    <property type="project" value="TreeGrafter"/>
</dbReference>
<dbReference type="GO" id="GO:0017056">
    <property type="term" value="F:structural constituent of nuclear pore"/>
    <property type="evidence" value="ECO:0007669"/>
    <property type="project" value="InterPro"/>
</dbReference>
<dbReference type="GO" id="GO:0006405">
    <property type="term" value="P:RNA export from nucleus"/>
    <property type="evidence" value="ECO:0007669"/>
    <property type="project" value="TreeGrafter"/>
</dbReference>
<dbReference type="Proteomes" id="UP001311799">
    <property type="component" value="Unassembled WGS sequence"/>
</dbReference>
<organism evidence="2 3">
    <name type="scientific">Cryptosporidium xiaoi</name>
    <dbReference type="NCBI Taxonomy" id="659607"/>
    <lineage>
        <taxon>Eukaryota</taxon>
        <taxon>Sar</taxon>
        <taxon>Alveolata</taxon>
        <taxon>Apicomplexa</taxon>
        <taxon>Conoidasida</taxon>
        <taxon>Coccidia</taxon>
        <taxon>Eucoccidiorida</taxon>
        <taxon>Eimeriorina</taxon>
        <taxon>Cryptosporidiidae</taxon>
        <taxon>Cryptosporidium</taxon>
    </lineage>
</organism>
<keyword evidence="3" id="KW-1185">Reference proteome</keyword>
<evidence type="ECO:0008006" key="4">
    <source>
        <dbReference type="Google" id="ProtNLM"/>
    </source>
</evidence>
<feature type="compositionally biased region" description="Low complexity" evidence="1">
    <location>
        <begin position="613"/>
        <end position="627"/>
    </location>
</feature>
<dbReference type="GO" id="GO:0006606">
    <property type="term" value="P:protein import into nucleus"/>
    <property type="evidence" value="ECO:0007669"/>
    <property type="project" value="TreeGrafter"/>
</dbReference>
<dbReference type="InterPro" id="IPR004870">
    <property type="entry name" value="Nucleoporin_Nup155"/>
</dbReference>
<evidence type="ECO:0000313" key="3">
    <source>
        <dbReference type="Proteomes" id="UP001311799"/>
    </source>
</evidence>
<protein>
    <recommendedName>
        <fullName evidence="4">Nucleoporin</fullName>
    </recommendedName>
</protein>
<dbReference type="GO" id="GO:0036228">
    <property type="term" value="P:protein localization to nuclear inner membrane"/>
    <property type="evidence" value="ECO:0007669"/>
    <property type="project" value="TreeGrafter"/>
</dbReference>
<dbReference type="PANTHER" id="PTHR10350:SF6">
    <property type="entry name" value="NUCLEAR PORE COMPLEX PROTEIN NUP155"/>
    <property type="match status" value="1"/>
</dbReference>
<dbReference type="EMBL" id="JAWDEY010000031">
    <property type="protein sequence ID" value="KAK6588617.1"/>
    <property type="molecule type" value="Genomic_DNA"/>
</dbReference>
<dbReference type="Gene3D" id="1.20.58.1780">
    <property type="match status" value="1"/>
</dbReference>